<dbReference type="PANTHER" id="PTHR40131">
    <property type="entry name" value="C1Q DOMAIN-CONTAINING PROTEIN"/>
    <property type="match status" value="1"/>
</dbReference>
<dbReference type="RefSeq" id="XP_024583247.1">
    <property type="nucleotide sequence ID" value="XM_024717783.1"/>
</dbReference>
<protein>
    <submittedName>
        <fullName evidence="1">Uncharacterized protein</fullName>
    </submittedName>
</protein>
<organism evidence="1 2">
    <name type="scientific">Plasmopara halstedii</name>
    <name type="common">Downy mildew of sunflower</name>
    <dbReference type="NCBI Taxonomy" id="4781"/>
    <lineage>
        <taxon>Eukaryota</taxon>
        <taxon>Sar</taxon>
        <taxon>Stramenopiles</taxon>
        <taxon>Oomycota</taxon>
        <taxon>Peronosporomycetes</taxon>
        <taxon>Peronosporales</taxon>
        <taxon>Peronosporaceae</taxon>
        <taxon>Plasmopara</taxon>
    </lineage>
</organism>
<proteinExistence type="predicted"/>
<dbReference type="PANTHER" id="PTHR40131:SF1">
    <property type="entry name" value="C1Q DOMAIN-CONTAINING PROTEIN"/>
    <property type="match status" value="1"/>
</dbReference>
<dbReference type="AlphaFoldDB" id="A0A0P1AZ18"/>
<dbReference type="Proteomes" id="UP000054928">
    <property type="component" value="Unassembled WGS sequence"/>
</dbReference>
<dbReference type="EMBL" id="CCYD01002371">
    <property type="protein sequence ID" value="CEG46878.1"/>
    <property type="molecule type" value="Genomic_DNA"/>
</dbReference>
<name>A0A0P1AZ18_PLAHL</name>
<reference evidence="2" key="1">
    <citation type="submission" date="2014-09" db="EMBL/GenBank/DDBJ databases">
        <authorList>
            <person name="Sharma Rahul"/>
            <person name="Thines Marco"/>
        </authorList>
    </citation>
    <scope>NUCLEOTIDE SEQUENCE [LARGE SCALE GENOMIC DNA]</scope>
</reference>
<dbReference type="STRING" id="4781.A0A0P1AZ18"/>
<sequence length="534" mass="61641">MSLQNERKWRNVQVILPESFGLVVHVLSQQARLIEKLEHRLCSMESNHLEAVMSAQIAAMEERMCADVRRQIASIQSEFSGHLEQQQLLIQQIKDCSKIETQKQREQVDRVEQSVEQRYFCLEKQLTQFIESTQQHLETQNVQFKSIRTLHEETLTKISKVFVQKVENLEDELLKREISSEATSIIATEELVTLKSYEQDLDNIHQNLARTSQETEARFVELLATHRKELMTVMEDKVCKSEVAKLLNRKMDAMDAWKQLAEKADCIKVEEVACSLMDSIQRYQETATEELDRLKQLNKSKADAFELVQVRHNLHNILSVAESMQHELTTLHRQMNEKMTVVDVKELLNSQVTINGLQKPMKEVESVTVDNFATKVAYDDLYQQVHAITMQLRSEMYQARYIWKDGRLSLKHRIQWSSQAVNTNEDVFHWQSGSDEIRLHPPGLYHLQASFFTVCSPLIQVLVNGEPAIIRHSTADLKNMAMFHPCAFQRLHHPAGNIAGLSVDVFLALPPRALVAISYDAEEQAQGFLNLRKL</sequence>
<dbReference type="OMA" id="EASHEHK"/>
<evidence type="ECO:0000313" key="2">
    <source>
        <dbReference type="Proteomes" id="UP000054928"/>
    </source>
</evidence>
<dbReference type="GeneID" id="36398607"/>
<evidence type="ECO:0000313" key="1">
    <source>
        <dbReference type="EMBL" id="CEG46878.1"/>
    </source>
</evidence>
<accession>A0A0P1AZ18</accession>
<dbReference type="OrthoDB" id="65833at2759"/>
<keyword evidence="2" id="KW-1185">Reference proteome</keyword>